<comment type="caution">
    <text evidence="1">The sequence shown here is derived from an EMBL/GenBank/DDBJ whole genome shotgun (WGS) entry which is preliminary data.</text>
</comment>
<dbReference type="Proteomes" id="UP001647509">
    <property type="component" value="Unassembled WGS sequence"/>
</dbReference>
<protein>
    <submittedName>
        <fullName evidence="1">DUF2975 domain-containing protein</fullName>
    </submittedName>
</protein>
<dbReference type="EMBL" id="JAHKPD010000018">
    <property type="protein sequence ID" value="MBU2951499.1"/>
    <property type="molecule type" value="Genomic_DNA"/>
</dbReference>
<name>A0ACC5UB78_9FLAO</name>
<keyword evidence="2" id="KW-1185">Reference proteome</keyword>
<accession>A0ACC5UB78</accession>
<evidence type="ECO:0000313" key="1">
    <source>
        <dbReference type="EMBL" id="MBU2951499.1"/>
    </source>
</evidence>
<proteinExistence type="predicted"/>
<evidence type="ECO:0000313" key="2">
    <source>
        <dbReference type="Proteomes" id="UP001647509"/>
    </source>
</evidence>
<organism evidence="1 2">
    <name type="scientific">Pseudotamlana agarivorans</name>
    <dbReference type="NCBI Taxonomy" id="481183"/>
    <lineage>
        <taxon>Bacteria</taxon>
        <taxon>Pseudomonadati</taxon>
        <taxon>Bacteroidota</taxon>
        <taxon>Flavobacteriia</taxon>
        <taxon>Flavobacteriales</taxon>
        <taxon>Flavobacteriaceae</taxon>
        <taxon>Pseudotamlana</taxon>
    </lineage>
</organism>
<sequence length="204" mass="23447">MKKNTLLNVAIIICKSLRLIYILIFLIVTGLFVHFQWSPSTYDNLDLTNFTINNIDIKNKTSSNKSFINKFSSYKIHVDGKVPSDSEVFVLNKLKYKSLYINFIQCSAIFILLFLVTKEFEKIIKSVKQIKTFHKNNVISFRKIGKYLLILFVLSSYSALTFQQGGMSSLHLIFSYLILALLAYIMAAIFEEGNNLSEENKLTV</sequence>
<reference evidence="1" key="1">
    <citation type="submission" date="2021-05" db="EMBL/GenBank/DDBJ databases">
        <title>Draft genomes of bacteria isolated from model marine particles.</title>
        <authorList>
            <person name="Datta M.S."/>
            <person name="Schwartzman J.A."/>
            <person name="Enke T.N."/>
            <person name="Saavedra J."/>
            <person name="Cermak N."/>
            <person name="Cordero O.X."/>
        </authorList>
    </citation>
    <scope>NUCLEOTIDE SEQUENCE</scope>
    <source>
        <strain evidence="1">I2M19</strain>
    </source>
</reference>
<gene>
    <name evidence="1" type="ORF">KO493_12405</name>
</gene>